<dbReference type="AlphaFoldDB" id="A0A1E3R867"/>
<keyword evidence="2" id="KW-0812">Transmembrane</keyword>
<protein>
    <submittedName>
        <fullName evidence="3">Uncharacterized protein</fullName>
    </submittedName>
</protein>
<dbReference type="EMBL" id="MIHA01000036">
    <property type="protein sequence ID" value="ODQ85989.1"/>
    <property type="molecule type" value="Genomic_DNA"/>
</dbReference>
<evidence type="ECO:0000313" key="4">
    <source>
        <dbReference type="Proteomes" id="UP000094053"/>
    </source>
</evidence>
<reference evidence="4" key="1">
    <citation type="submission" date="2016-09" db="EMBL/GenBank/DDBJ databases">
        <authorList>
            <person name="Greninger A.L."/>
            <person name="Jerome K.R."/>
            <person name="Mcnair B."/>
            <person name="Wallis C."/>
            <person name="Fang F."/>
        </authorList>
    </citation>
    <scope>NUCLEOTIDE SEQUENCE [LARGE SCALE GENOMIC DNA]</scope>
    <source>
        <strain evidence="4">M6</strain>
    </source>
</reference>
<feature type="transmembrane region" description="Helical" evidence="2">
    <location>
        <begin position="58"/>
        <end position="80"/>
    </location>
</feature>
<name>A0A1E3R867_MYCFV</name>
<keyword evidence="2" id="KW-0472">Membrane</keyword>
<accession>A0A1E3R867</accession>
<dbReference type="STRING" id="1776.BHQ18_27760"/>
<comment type="caution">
    <text evidence="3">The sequence shown here is derived from an EMBL/GenBank/DDBJ whole genome shotgun (WGS) entry which is preliminary data.</text>
</comment>
<dbReference type="Proteomes" id="UP000094053">
    <property type="component" value="Unassembled WGS sequence"/>
</dbReference>
<dbReference type="OrthoDB" id="4762032at2"/>
<feature type="compositionally biased region" description="Polar residues" evidence="1">
    <location>
        <begin position="99"/>
        <end position="112"/>
    </location>
</feature>
<evidence type="ECO:0000256" key="2">
    <source>
        <dbReference type="SAM" id="Phobius"/>
    </source>
</evidence>
<keyword evidence="4" id="KW-1185">Reference proteome</keyword>
<gene>
    <name evidence="3" type="ORF">BHQ18_27760</name>
</gene>
<evidence type="ECO:0000256" key="1">
    <source>
        <dbReference type="SAM" id="MobiDB-lite"/>
    </source>
</evidence>
<feature type="region of interest" description="Disordered" evidence="1">
    <location>
        <begin position="83"/>
        <end position="112"/>
    </location>
</feature>
<dbReference type="RefSeq" id="WP_069416869.1">
    <property type="nucleotide sequence ID" value="NZ_JACKUL010000012.1"/>
</dbReference>
<proteinExistence type="predicted"/>
<evidence type="ECO:0000313" key="3">
    <source>
        <dbReference type="EMBL" id="ODQ85989.1"/>
    </source>
</evidence>
<keyword evidence="2" id="KW-1133">Transmembrane helix</keyword>
<organism evidence="3 4">
    <name type="scientific">Mycolicibacterium flavescens</name>
    <name type="common">Mycobacterium flavescens</name>
    <dbReference type="NCBI Taxonomy" id="1776"/>
    <lineage>
        <taxon>Bacteria</taxon>
        <taxon>Bacillati</taxon>
        <taxon>Actinomycetota</taxon>
        <taxon>Actinomycetes</taxon>
        <taxon>Mycobacteriales</taxon>
        <taxon>Mycobacteriaceae</taxon>
        <taxon>Mycolicibacterium</taxon>
    </lineage>
</organism>
<sequence>MDEPENPATDRVRRELARLARDESSAEEVPPDVSARIGAALRHAPAHTARVPLSRARVMALVVGLIAVVAAAVIGTAVLARKPQSPFSDHGPTAEHITVSRTSATPGQSARP</sequence>